<dbReference type="InterPro" id="IPR000999">
    <property type="entry name" value="RNase_III_dom"/>
</dbReference>
<evidence type="ECO:0000256" key="2">
    <source>
        <dbReference type="ARBA" id="ARBA00001946"/>
    </source>
</evidence>
<dbReference type="InterPro" id="IPR003100">
    <property type="entry name" value="PAZ_dom"/>
</dbReference>
<dbReference type="GO" id="GO:0004525">
    <property type="term" value="F:ribonuclease III activity"/>
    <property type="evidence" value="ECO:0007669"/>
    <property type="project" value="InterPro"/>
</dbReference>
<evidence type="ECO:0000259" key="15">
    <source>
        <dbReference type="PROSITE" id="PS51327"/>
    </source>
</evidence>
<keyword evidence="17" id="KW-1185">Reference proteome</keyword>
<evidence type="ECO:0000256" key="11">
    <source>
        <dbReference type="PROSITE-ProRule" id="PRU00657"/>
    </source>
</evidence>
<dbReference type="GO" id="GO:0046872">
    <property type="term" value="F:metal ion binding"/>
    <property type="evidence" value="ECO:0007669"/>
    <property type="project" value="UniProtKB-KW"/>
</dbReference>
<feature type="region of interest" description="Disordered" evidence="12">
    <location>
        <begin position="1"/>
        <end position="21"/>
    </location>
</feature>
<evidence type="ECO:0008006" key="18">
    <source>
        <dbReference type="Google" id="ProtNLM"/>
    </source>
</evidence>
<dbReference type="InterPro" id="IPR036389">
    <property type="entry name" value="RNase_III_sf"/>
</dbReference>
<evidence type="ECO:0000256" key="1">
    <source>
        <dbReference type="ARBA" id="ARBA00001936"/>
    </source>
</evidence>
<accession>A0A9P7J7V4</accession>
<dbReference type="InterPro" id="IPR038248">
    <property type="entry name" value="Dicer_dimer_sf"/>
</dbReference>
<dbReference type="OrthoDB" id="416741at2759"/>
<comment type="caution">
    <text evidence="16">The sequence shown here is derived from an EMBL/GenBank/DDBJ whole genome shotgun (WGS) entry which is preliminary data.</text>
</comment>
<feature type="domain" description="Dicer dsRNA-binding fold" evidence="15">
    <location>
        <begin position="388"/>
        <end position="486"/>
    </location>
</feature>
<dbReference type="Pfam" id="PF03368">
    <property type="entry name" value="Dicer_dimer"/>
    <property type="match status" value="1"/>
</dbReference>
<evidence type="ECO:0000256" key="7">
    <source>
        <dbReference type="ARBA" id="ARBA00022806"/>
    </source>
</evidence>
<evidence type="ECO:0000313" key="16">
    <source>
        <dbReference type="EMBL" id="KAG1806901.1"/>
    </source>
</evidence>
<keyword evidence="6" id="KW-0378">Hydrolase</keyword>
<evidence type="ECO:0000259" key="14">
    <source>
        <dbReference type="PROSITE" id="PS50821"/>
    </source>
</evidence>
<dbReference type="PROSITE" id="PS50821">
    <property type="entry name" value="PAZ"/>
    <property type="match status" value="1"/>
</dbReference>
<dbReference type="GeneID" id="64595266"/>
<keyword evidence="7" id="KW-0347">Helicase</keyword>
<dbReference type="GO" id="GO:0005524">
    <property type="term" value="F:ATP binding"/>
    <property type="evidence" value="ECO:0007669"/>
    <property type="project" value="UniProtKB-KW"/>
</dbReference>
<dbReference type="GO" id="GO:0030422">
    <property type="term" value="P:siRNA processing"/>
    <property type="evidence" value="ECO:0007669"/>
    <property type="project" value="TreeGrafter"/>
</dbReference>
<evidence type="ECO:0000256" key="10">
    <source>
        <dbReference type="ARBA" id="ARBA00022884"/>
    </source>
</evidence>
<dbReference type="Gene3D" id="3.40.50.300">
    <property type="entry name" value="P-loop containing nucleotide triphosphate hydrolases"/>
    <property type="match status" value="1"/>
</dbReference>
<dbReference type="GO" id="GO:0005737">
    <property type="term" value="C:cytoplasm"/>
    <property type="evidence" value="ECO:0007669"/>
    <property type="project" value="TreeGrafter"/>
</dbReference>
<evidence type="ECO:0000256" key="5">
    <source>
        <dbReference type="ARBA" id="ARBA00022741"/>
    </source>
</evidence>
<dbReference type="PROSITE" id="PS00517">
    <property type="entry name" value="RNASE_3_1"/>
    <property type="match status" value="1"/>
</dbReference>
<feature type="domain" description="RNase III" evidence="13">
    <location>
        <begin position="1026"/>
        <end position="1182"/>
    </location>
</feature>
<protein>
    <recommendedName>
        <fullName evidence="18">Dicer-like protein 1</fullName>
    </recommendedName>
</protein>
<keyword evidence="5" id="KW-0547">Nucleotide-binding</keyword>
<dbReference type="GO" id="GO:0005634">
    <property type="term" value="C:nucleus"/>
    <property type="evidence" value="ECO:0007669"/>
    <property type="project" value="TreeGrafter"/>
</dbReference>
<keyword evidence="4" id="KW-0677">Repeat</keyword>
<dbReference type="PANTHER" id="PTHR14950:SF37">
    <property type="entry name" value="ENDORIBONUCLEASE DICER"/>
    <property type="match status" value="1"/>
</dbReference>
<dbReference type="PANTHER" id="PTHR14950">
    <property type="entry name" value="DICER-RELATED"/>
    <property type="match status" value="1"/>
</dbReference>
<dbReference type="PROSITE" id="PS51327">
    <property type="entry name" value="DICER_DSRBF"/>
    <property type="match status" value="1"/>
</dbReference>
<dbReference type="InterPro" id="IPR005034">
    <property type="entry name" value="Dicer_dimerisation"/>
</dbReference>
<keyword evidence="9" id="KW-0460">Magnesium</keyword>
<reference evidence="16" key="1">
    <citation type="journal article" date="2020" name="New Phytol.">
        <title>Comparative genomics reveals dynamic genome evolution in host specialist ectomycorrhizal fungi.</title>
        <authorList>
            <person name="Lofgren L.A."/>
            <person name="Nguyen N.H."/>
            <person name="Vilgalys R."/>
            <person name="Ruytinx J."/>
            <person name="Liao H.L."/>
            <person name="Branco S."/>
            <person name="Kuo A."/>
            <person name="LaButti K."/>
            <person name="Lipzen A."/>
            <person name="Andreopoulos W."/>
            <person name="Pangilinan J."/>
            <person name="Riley R."/>
            <person name="Hundley H."/>
            <person name="Na H."/>
            <person name="Barry K."/>
            <person name="Grigoriev I.V."/>
            <person name="Stajich J.E."/>
            <person name="Kennedy P.G."/>
        </authorList>
    </citation>
    <scope>NUCLEOTIDE SEQUENCE</scope>
    <source>
        <strain evidence="16">S12</strain>
    </source>
</reference>
<comment type="cofactor">
    <cofactor evidence="1">
        <name>Mn(2+)</name>
        <dbReference type="ChEBI" id="CHEBI:29035"/>
    </cofactor>
</comment>
<evidence type="ECO:0000256" key="3">
    <source>
        <dbReference type="ARBA" id="ARBA00022723"/>
    </source>
</evidence>
<dbReference type="InterPro" id="IPR027417">
    <property type="entry name" value="P-loop_NTPase"/>
</dbReference>
<dbReference type="SMART" id="SM00535">
    <property type="entry name" value="RIBOc"/>
    <property type="match status" value="2"/>
</dbReference>
<gene>
    <name evidence="16" type="ORF">HD556DRAFT_1325072</name>
</gene>
<evidence type="ECO:0000256" key="8">
    <source>
        <dbReference type="ARBA" id="ARBA00022840"/>
    </source>
</evidence>
<dbReference type="Gene3D" id="1.10.1520.10">
    <property type="entry name" value="Ribonuclease III domain"/>
    <property type="match status" value="2"/>
</dbReference>
<dbReference type="PROSITE" id="PS50142">
    <property type="entry name" value="RNASE_3_2"/>
    <property type="match status" value="2"/>
</dbReference>
<name>A0A9P7J7V4_9AGAM</name>
<dbReference type="SUPFAM" id="SSF69065">
    <property type="entry name" value="RNase III domain-like"/>
    <property type="match status" value="2"/>
</dbReference>
<dbReference type="Gene3D" id="3.30.160.380">
    <property type="entry name" value="Dicer dimerisation domain"/>
    <property type="match status" value="1"/>
</dbReference>
<dbReference type="Pfam" id="PF00636">
    <property type="entry name" value="Ribonuclease_3"/>
    <property type="match status" value="2"/>
</dbReference>
<dbReference type="FunFam" id="1.10.1520.10:FF:000004">
    <property type="entry name" value="Endoribonuclease dicer-like 1"/>
    <property type="match status" value="1"/>
</dbReference>
<dbReference type="CDD" id="cd00593">
    <property type="entry name" value="RIBOc"/>
    <property type="match status" value="2"/>
</dbReference>
<dbReference type="GO" id="GO:0003723">
    <property type="term" value="F:RNA binding"/>
    <property type="evidence" value="ECO:0007669"/>
    <property type="project" value="UniProtKB-UniRule"/>
</dbReference>
<dbReference type="EMBL" id="JABBWE010000002">
    <property type="protein sequence ID" value="KAG1806901.1"/>
    <property type="molecule type" value="Genomic_DNA"/>
</dbReference>
<comment type="cofactor">
    <cofactor evidence="2">
        <name>Mg(2+)</name>
        <dbReference type="ChEBI" id="CHEBI:18420"/>
    </cofactor>
</comment>
<evidence type="ECO:0000313" key="17">
    <source>
        <dbReference type="Proteomes" id="UP000719766"/>
    </source>
</evidence>
<evidence type="ECO:0000256" key="6">
    <source>
        <dbReference type="ARBA" id="ARBA00022801"/>
    </source>
</evidence>
<feature type="domain" description="PAZ" evidence="14">
    <location>
        <begin position="649"/>
        <end position="768"/>
    </location>
</feature>
<keyword evidence="10 11" id="KW-0694">RNA-binding</keyword>
<organism evidence="16 17">
    <name type="scientific">Suillus plorans</name>
    <dbReference type="NCBI Taxonomy" id="116603"/>
    <lineage>
        <taxon>Eukaryota</taxon>
        <taxon>Fungi</taxon>
        <taxon>Dikarya</taxon>
        <taxon>Basidiomycota</taxon>
        <taxon>Agaricomycotina</taxon>
        <taxon>Agaricomycetes</taxon>
        <taxon>Agaricomycetidae</taxon>
        <taxon>Boletales</taxon>
        <taxon>Suillineae</taxon>
        <taxon>Suillaceae</taxon>
        <taxon>Suillus</taxon>
    </lineage>
</organism>
<sequence>MLRIWKETSGATTSSHPDANLKCDMNQDTQSCEAGGDQPGLNNSALAPLATDGVVLNRAMLQDPSESLTSKPVLCASDSRPLEAVILYDALFPNEESRLMEALHEIDPEESSFTNTFRAARYALVEVGLCASDLVWRRAIREYAANRNDDDDPNFEIANKIRDLVKNWVFAMPNLNLSSRGFNVTPKFVQLIHVLKSCGAYGDKFCGIILVQRSEVATIMVDIMRTMIDELAFIRPYALTSELLVTDGHEQRELLHNFANGKFNLLILIKNLEDIDLPRANVFIRYNLFESQLSYAFACAHTMVPDGHLIHMAEKGNDLHRRILQEYSGPAVDDKWIEVVSQGGNSSIPSCPLKETGNPYRSDEETASRPEISIGDSVNGGRLFEDDALLAVFRIATSLQRSITTPSLHPLFVVHSIPVPSMGGVQQFVCTVTLPPGLPLQTIQGPPRLTPTHARRSGAYQFCLQLFELSGLDYRLIYTPRRSDENAYANPSLLKSDLVSGNSCYMRKRPDFWVNSLQNSKERLFPVVVSVGNPEGPSEPYAPIIILTRQPLPHLEPFKLFFYGVFATVKNARGPAVIFDSEHLNDLHSYTLRICRTIANKAFVCSMEKMAYFIAPLLPSQAKDASWSNLIDLHDAIDWQAVARANSNYITRFSSDSLRDPSEFEDAVVQDRLVEFTRRCYVVRLRPDLSPMSKPPDSPREMEYANILEYCRARRKGFQSLQDNNQPLIEVSKAATVLNRLNPVHKPLIETNKTGPKYFIPELCGKCTIPASIYRTALLLPSITRRIDDFLIVKELNAQFFANMILEHHLLSAVFAPSATFETDYERLELLGDSFLKYFSSVYVFVFNPALSEGALHKARQHIISNKVLTQCALSIGLPSYIQGKTFSYKLWQPPNFTVQDLSLQHLGRPNNLTSSSGNGGMAIDTMTQAPVNDINASAMHSTSQSKMKHKAPDDNITQWLGDKTIADVAEAIIGAAYLSGGRDVALRVIKALRLPVANVEQWEDFRQKALAPPSNVTPRLRGGTLSAVEGIIGASFKYPHLLSQALTHGSIHGYENTCYERLEFLGDAVLDFLVVRHVFNRDDHMSPGAMTLLKSAMVSNSALAAVCVRTGLHAYLLYESYALGNSIQSYAERLETRRQEEHQKAVRDGRPPGQYWLDMEPPKILSDVVESIIGALYISDGFTSDGVELMFKTILEPFYDQHVTIKTLSHHPTKILFEIMQTQGCQQFSIEKEKLGETDGTRCDGRIKVVSMWNELMSLPLVIVHDIVLATATESTGYIAGRMASTAALDALEGDPSFMAHNCSCRNRTHIGKKDYKNRLEKMLADLEEGQNATTEEDHNDAMEVN</sequence>
<dbReference type="Proteomes" id="UP000719766">
    <property type="component" value="Unassembled WGS sequence"/>
</dbReference>
<evidence type="ECO:0000256" key="12">
    <source>
        <dbReference type="SAM" id="MobiDB-lite"/>
    </source>
</evidence>
<feature type="domain" description="RNase III" evidence="13">
    <location>
        <begin position="793"/>
        <end position="982"/>
    </location>
</feature>
<dbReference type="RefSeq" id="XP_041167372.1">
    <property type="nucleotide sequence ID" value="XM_041301502.1"/>
</dbReference>
<feature type="region of interest" description="Disordered" evidence="12">
    <location>
        <begin position="348"/>
        <end position="372"/>
    </location>
</feature>
<keyword evidence="8" id="KW-0067">ATP-binding</keyword>
<evidence type="ECO:0000256" key="4">
    <source>
        <dbReference type="ARBA" id="ARBA00022737"/>
    </source>
</evidence>
<proteinExistence type="predicted"/>
<keyword evidence="3" id="KW-0479">Metal-binding</keyword>
<evidence type="ECO:0000259" key="13">
    <source>
        <dbReference type="PROSITE" id="PS50142"/>
    </source>
</evidence>
<evidence type="ECO:0000256" key="9">
    <source>
        <dbReference type="ARBA" id="ARBA00022842"/>
    </source>
</evidence>
<dbReference type="GO" id="GO:0004386">
    <property type="term" value="F:helicase activity"/>
    <property type="evidence" value="ECO:0007669"/>
    <property type="project" value="UniProtKB-KW"/>
</dbReference>
<dbReference type="Gene3D" id="2.170.260.10">
    <property type="entry name" value="paz domain"/>
    <property type="match status" value="1"/>
</dbReference>